<dbReference type="AlphaFoldDB" id="A0A914REP1"/>
<feature type="region of interest" description="Disordered" evidence="1">
    <location>
        <begin position="31"/>
        <end position="105"/>
    </location>
</feature>
<reference evidence="3" key="1">
    <citation type="submission" date="2022-11" db="UniProtKB">
        <authorList>
            <consortium name="WormBaseParasite"/>
        </authorList>
    </citation>
    <scope>IDENTIFICATION</scope>
</reference>
<accession>A0A914REP1</accession>
<proteinExistence type="predicted"/>
<name>A0A914REP1_PAREQ</name>
<evidence type="ECO:0000313" key="2">
    <source>
        <dbReference type="Proteomes" id="UP000887564"/>
    </source>
</evidence>
<organism evidence="2 3">
    <name type="scientific">Parascaris equorum</name>
    <name type="common">Equine roundworm</name>
    <dbReference type="NCBI Taxonomy" id="6256"/>
    <lineage>
        <taxon>Eukaryota</taxon>
        <taxon>Metazoa</taxon>
        <taxon>Ecdysozoa</taxon>
        <taxon>Nematoda</taxon>
        <taxon>Chromadorea</taxon>
        <taxon>Rhabditida</taxon>
        <taxon>Spirurina</taxon>
        <taxon>Ascaridomorpha</taxon>
        <taxon>Ascaridoidea</taxon>
        <taxon>Ascarididae</taxon>
        <taxon>Parascaris</taxon>
    </lineage>
</organism>
<sequence length="156" mass="17195">MGCYEAKRSVARKLQQNAVGMTIERVCDNEVHSSVEDCGEPSASTSSFTGGGIVQSQSPTTSSMEGASPSPQTTTAPLKRRRDKSTPPSHFCEQNDPGGKGQVESRTNQCLKAGVRFHAMLLLMIRPLERCAELKTQQVWCRQSEKELKSVLQKYF</sequence>
<protein>
    <submittedName>
        <fullName evidence="3">Uncharacterized protein</fullName>
    </submittedName>
</protein>
<evidence type="ECO:0000256" key="1">
    <source>
        <dbReference type="SAM" id="MobiDB-lite"/>
    </source>
</evidence>
<feature type="compositionally biased region" description="Polar residues" evidence="1">
    <location>
        <begin position="42"/>
        <end position="76"/>
    </location>
</feature>
<evidence type="ECO:0000313" key="3">
    <source>
        <dbReference type="WBParaSite" id="PEQ_0000015301-mRNA-1"/>
    </source>
</evidence>
<keyword evidence="2" id="KW-1185">Reference proteome</keyword>
<dbReference type="Proteomes" id="UP000887564">
    <property type="component" value="Unplaced"/>
</dbReference>
<dbReference type="WBParaSite" id="PEQ_0000015301-mRNA-1">
    <property type="protein sequence ID" value="PEQ_0000015301-mRNA-1"/>
    <property type="gene ID" value="PEQ_0000015301"/>
</dbReference>